<feature type="region of interest" description="Disordered" evidence="1">
    <location>
        <begin position="37"/>
        <end position="59"/>
    </location>
</feature>
<feature type="domain" description="CREG-like beta-barrel" evidence="3">
    <location>
        <begin position="104"/>
        <end position="301"/>
    </location>
</feature>
<feature type="chain" id="PRO_5021438739" description="CREG-like beta-barrel domain-containing protein" evidence="2">
    <location>
        <begin position="33"/>
        <end position="325"/>
    </location>
</feature>
<proteinExistence type="predicted"/>
<dbReference type="Pfam" id="PF13883">
    <property type="entry name" value="CREG_beta-barrel"/>
    <property type="match status" value="1"/>
</dbReference>
<dbReference type="InterPro" id="IPR012349">
    <property type="entry name" value="Split_barrel_FMN-bd"/>
</dbReference>
<keyword evidence="2" id="KW-0732">Signal</keyword>
<dbReference type="EMBL" id="VIFY01000003">
    <property type="protein sequence ID" value="TQB77179.1"/>
    <property type="molecule type" value="Genomic_DNA"/>
</dbReference>
<sequence length="325" mass="35749">MGRSLTIYSSPFLGKLLFLFVLFGQFVLRVQASPVAPARGVSSGYSSGNGDGSSDQITLDNILGPDIEDESKPKTEYIPIIDGSLGSEETTTGLPSWLTSTLLARRLLALSTTGVVSTTFPDPLPSTRPYSRTPPEVAGHSFNQKEYFADCDEYLFPNGSDADYADRGNPIFLSLYIATTFRNIAAGSKNVSLSIDWWDHLEDTEPLYPGFPLSPAGLPRVTLLGYVEPLERAEEHGLSEETERALERCYIERHPDAAVWLPGREGSPHASFWAKLIVKEAYWIGGFGDIARIGWLDISEWKKLTRKTGGEDGRGWGDVRLPGEK</sequence>
<dbReference type="STRING" id="5098.A0A507R6F7"/>
<evidence type="ECO:0000313" key="4">
    <source>
        <dbReference type="EMBL" id="TQB77179.1"/>
    </source>
</evidence>
<feature type="compositionally biased region" description="Low complexity" evidence="1">
    <location>
        <begin position="40"/>
        <end position="54"/>
    </location>
</feature>
<dbReference type="PANTHER" id="PTHR37273:SF1">
    <property type="entry name" value="ADL397C-AP"/>
    <property type="match status" value="1"/>
</dbReference>
<evidence type="ECO:0000256" key="2">
    <source>
        <dbReference type="SAM" id="SignalP"/>
    </source>
</evidence>
<dbReference type="OrthoDB" id="2138282at2759"/>
<accession>A0A507R6F7</accession>
<comment type="caution">
    <text evidence="4">The sequence shown here is derived from an EMBL/GenBank/DDBJ whole genome shotgun (WGS) entry which is preliminary data.</text>
</comment>
<evidence type="ECO:0000256" key="1">
    <source>
        <dbReference type="SAM" id="MobiDB-lite"/>
    </source>
</evidence>
<feature type="signal peptide" evidence="2">
    <location>
        <begin position="1"/>
        <end position="32"/>
    </location>
</feature>
<organism evidence="4 5">
    <name type="scientific">Monascus purpureus</name>
    <name type="common">Red mold</name>
    <name type="synonym">Monascus anka</name>
    <dbReference type="NCBI Taxonomy" id="5098"/>
    <lineage>
        <taxon>Eukaryota</taxon>
        <taxon>Fungi</taxon>
        <taxon>Dikarya</taxon>
        <taxon>Ascomycota</taxon>
        <taxon>Pezizomycotina</taxon>
        <taxon>Eurotiomycetes</taxon>
        <taxon>Eurotiomycetidae</taxon>
        <taxon>Eurotiales</taxon>
        <taxon>Aspergillaceae</taxon>
        <taxon>Monascus</taxon>
    </lineage>
</organism>
<dbReference type="PANTHER" id="PTHR37273">
    <property type="entry name" value="CHROMOSOME 8, WHOLE GENOME SHOTGUN SEQUENCE"/>
    <property type="match status" value="1"/>
</dbReference>
<keyword evidence="5" id="KW-1185">Reference proteome</keyword>
<reference evidence="4 5" key="1">
    <citation type="submission" date="2019-06" db="EMBL/GenBank/DDBJ databases">
        <title>Wine fermentation using esterase from Monascus purpureus.</title>
        <authorList>
            <person name="Geng C."/>
            <person name="Zhang Y."/>
        </authorList>
    </citation>
    <scope>NUCLEOTIDE SEQUENCE [LARGE SCALE GENOMIC DNA]</scope>
    <source>
        <strain evidence="4">HQ1</strain>
    </source>
</reference>
<dbReference type="InterPro" id="IPR055343">
    <property type="entry name" value="CREG_beta-barrel"/>
</dbReference>
<gene>
    <name evidence="4" type="ORF">MPDQ_004579</name>
</gene>
<dbReference type="SUPFAM" id="SSF50475">
    <property type="entry name" value="FMN-binding split barrel"/>
    <property type="match status" value="1"/>
</dbReference>
<name>A0A507R6F7_MONPU</name>
<dbReference type="Proteomes" id="UP000319663">
    <property type="component" value="Unassembled WGS sequence"/>
</dbReference>
<protein>
    <recommendedName>
        <fullName evidence="3">CREG-like beta-barrel domain-containing protein</fullName>
    </recommendedName>
</protein>
<dbReference type="Gene3D" id="2.30.110.10">
    <property type="entry name" value="Electron Transport, Fmn-binding Protein, Chain A"/>
    <property type="match status" value="1"/>
</dbReference>
<dbReference type="AlphaFoldDB" id="A0A507R6F7"/>
<evidence type="ECO:0000259" key="3">
    <source>
        <dbReference type="Pfam" id="PF13883"/>
    </source>
</evidence>
<evidence type="ECO:0000313" key="5">
    <source>
        <dbReference type="Proteomes" id="UP000319663"/>
    </source>
</evidence>